<dbReference type="Gene3D" id="1.10.418.10">
    <property type="entry name" value="Calponin-like domain"/>
    <property type="match status" value="1"/>
</dbReference>
<dbReference type="SMART" id="SM00364">
    <property type="entry name" value="LRR_BAC"/>
    <property type="match status" value="4"/>
</dbReference>
<dbReference type="SMART" id="SM00369">
    <property type="entry name" value="LRR_TYP"/>
    <property type="match status" value="5"/>
</dbReference>
<dbReference type="EMBL" id="SWLE01000001">
    <property type="protein sequence ID" value="TNN03729.1"/>
    <property type="molecule type" value="Genomic_DNA"/>
</dbReference>
<dbReference type="SUPFAM" id="SSF47576">
    <property type="entry name" value="Calponin-homology domain, CH-domain"/>
    <property type="match status" value="1"/>
</dbReference>
<dbReference type="PROSITE" id="PS51450">
    <property type="entry name" value="LRR"/>
    <property type="match status" value="3"/>
</dbReference>
<reference evidence="5 7" key="1">
    <citation type="submission" date="2019-04" db="EMBL/GenBank/DDBJ databases">
        <title>The sequence and de novo assembly of Takifugu bimaculatus genome using PacBio and Hi-C technologies.</title>
        <authorList>
            <person name="Xu P."/>
            <person name="Liu B."/>
            <person name="Zhou Z."/>
        </authorList>
    </citation>
    <scope>NUCLEOTIDE SEQUENCE [LARGE SCALE GENOMIC DNA]</scope>
    <source>
        <strain evidence="5">TB-2018</strain>
        <tissue evidence="5">Muscle</tissue>
    </source>
</reference>
<keyword evidence="2" id="KW-0677">Repeat</keyword>
<dbReference type="FunFam" id="3.80.10.10:FF:000007">
    <property type="entry name" value="Leucine-rich repeat and calponin homology domain-containing protein 1 isoform 3"/>
    <property type="match status" value="1"/>
</dbReference>
<evidence type="ECO:0000256" key="1">
    <source>
        <dbReference type="ARBA" id="ARBA00022614"/>
    </source>
</evidence>
<feature type="region of interest" description="Disordered" evidence="3">
    <location>
        <begin position="404"/>
        <end position="434"/>
    </location>
</feature>
<dbReference type="SMART" id="SM00033">
    <property type="entry name" value="CH"/>
    <property type="match status" value="1"/>
</dbReference>
<dbReference type="Pfam" id="PF00307">
    <property type="entry name" value="CH"/>
    <property type="match status" value="1"/>
</dbReference>
<name>A0A4Z2CHL6_9TELE</name>
<dbReference type="EMBL" id="SWLE01000001">
    <property type="protein sequence ID" value="TNN03728.1"/>
    <property type="molecule type" value="Genomic_DNA"/>
</dbReference>
<dbReference type="Pfam" id="PF13855">
    <property type="entry name" value="LRR_8"/>
    <property type="match status" value="2"/>
</dbReference>
<comment type="caution">
    <text evidence="5">The sequence shown here is derived from an EMBL/GenBank/DDBJ whole genome shotgun (WGS) entry which is preliminary data.</text>
</comment>
<evidence type="ECO:0000256" key="3">
    <source>
        <dbReference type="SAM" id="MobiDB-lite"/>
    </source>
</evidence>
<proteinExistence type="predicted"/>
<accession>A0A4Z2CHL6</accession>
<dbReference type="PANTHER" id="PTHR48051:SF38">
    <property type="entry name" value="LEUCINE RICH REPEATS AND CALPONIN HOMOLOGY DOMAIN CONTAINING 1"/>
    <property type="match status" value="1"/>
</dbReference>
<evidence type="ECO:0000313" key="6">
    <source>
        <dbReference type="EMBL" id="TNN03729.1"/>
    </source>
</evidence>
<feature type="compositionally biased region" description="Basic and acidic residues" evidence="3">
    <location>
        <begin position="328"/>
        <end position="339"/>
    </location>
</feature>
<dbReference type="PANTHER" id="PTHR48051">
    <property type="match status" value="1"/>
</dbReference>
<dbReference type="Proteomes" id="UP000516260">
    <property type="component" value="Chromosome 1"/>
</dbReference>
<dbReference type="PROSITE" id="PS50021">
    <property type="entry name" value="CH"/>
    <property type="match status" value="1"/>
</dbReference>
<dbReference type="InterPro" id="IPR050216">
    <property type="entry name" value="LRR_domain-containing"/>
</dbReference>
<dbReference type="SUPFAM" id="SSF52058">
    <property type="entry name" value="L domain-like"/>
    <property type="match status" value="1"/>
</dbReference>
<protein>
    <recommendedName>
        <fullName evidence="4">Calponin-homology (CH) domain-containing protein</fullName>
    </recommendedName>
</protein>
<feature type="domain" description="Calponin-homology (CH)" evidence="4">
    <location>
        <begin position="468"/>
        <end position="581"/>
    </location>
</feature>
<dbReference type="InterPro" id="IPR003591">
    <property type="entry name" value="Leu-rich_rpt_typical-subtyp"/>
</dbReference>
<dbReference type="InterPro" id="IPR001715">
    <property type="entry name" value="CH_dom"/>
</dbReference>
<keyword evidence="1" id="KW-0433">Leucine-rich repeat</keyword>
<evidence type="ECO:0000259" key="4">
    <source>
        <dbReference type="PROSITE" id="PS50021"/>
    </source>
</evidence>
<dbReference type="InterPro" id="IPR032675">
    <property type="entry name" value="LRR_dom_sf"/>
</dbReference>
<feature type="compositionally biased region" description="Basic and acidic residues" evidence="3">
    <location>
        <begin position="404"/>
        <end position="413"/>
    </location>
</feature>
<evidence type="ECO:0000256" key="2">
    <source>
        <dbReference type="ARBA" id="ARBA00022737"/>
    </source>
</evidence>
<feature type="region of interest" description="Disordered" evidence="3">
    <location>
        <begin position="285"/>
        <end position="342"/>
    </location>
</feature>
<evidence type="ECO:0000313" key="5">
    <source>
        <dbReference type="EMBL" id="TNN03728.1"/>
    </source>
</evidence>
<dbReference type="GO" id="GO:0005737">
    <property type="term" value="C:cytoplasm"/>
    <property type="evidence" value="ECO:0007669"/>
    <property type="project" value="TreeGrafter"/>
</dbReference>
<dbReference type="AlphaFoldDB" id="A0A4Z2CHL6"/>
<dbReference type="Gene3D" id="3.80.10.10">
    <property type="entry name" value="Ribonuclease Inhibitor"/>
    <property type="match status" value="2"/>
</dbReference>
<organism evidence="5 7">
    <name type="scientific">Takifugu bimaculatus</name>
    <dbReference type="NCBI Taxonomy" id="433685"/>
    <lineage>
        <taxon>Eukaryota</taxon>
        <taxon>Metazoa</taxon>
        <taxon>Chordata</taxon>
        <taxon>Craniata</taxon>
        <taxon>Vertebrata</taxon>
        <taxon>Euteleostomi</taxon>
        <taxon>Actinopterygii</taxon>
        <taxon>Neopterygii</taxon>
        <taxon>Teleostei</taxon>
        <taxon>Neoteleostei</taxon>
        <taxon>Acanthomorphata</taxon>
        <taxon>Eupercaria</taxon>
        <taxon>Tetraodontiformes</taxon>
        <taxon>Tetradontoidea</taxon>
        <taxon>Tetraodontidae</taxon>
        <taxon>Takifugu</taxon>
    </lineage>
</organism>
<gene>
    <name evidence="5" type="ORF">fugu_000757</name>
    <name evidence="6" type="ORF">fugu_000758</name>
</gene>
<feature type="compositionally biased region" description="Polar residues" evidence="3">
    <location>
        <begin position="417"/>
        <end position="433"/>
    </location>
</feature>
<keyword evidence="7" id="KW-1185">Reference proteome</keyword>
<dbReference type="InterPro" id="IPR036872">
    <property type="entry name" value="CH_dom_sf"/>
</dbReference>
<evidence type="ECO:0000313" key="7">
    <source>
        <dbReference type="Proteomes" id="UP000516260"/>
    </source>
</evidence>
<dbReference type="InterPro" id="IPR001611">
    <property type="entry name" value="Leu-rich_rpt"/>
</dbReference>
<sequence>MSSLGPESSRPILCLLCSPRSIPTHVSSSNLPPNRGLERALEEASSSGVLNLSSRKLKEFPQTAANHDLSDTVEADLSKNRLADFAADICHFVALETLNLYHNCIKTIPDSIISLQSLTSLNISRNQICSLPPCLCSLPLRVLNASNNRLDSLPETIGQLSNLMELDVSCNDISALPRQIGRLRALRELNVRRNTLCVLPEDLAELPLVTLDFSCNKVSTIPACYRKMKHLQSLQLDNNPLQIPPAQICIKGKVHIFKYLTMEACRSEKLPVPLYLPVMKCLSQPTTGSVDKQRKQDSDSGVSSDNGDKRLSATEPSDEDSPSMPRTHATEEDGIRKADMNPVPLIEEDPTEALRDQGPKSLHSGFVSYIKGRAAGLDEPLRIEEELQWPAQQVVSVKVDNVRESNHNQDSDARVATSKQLDSSPGSGPQSRCSPVFGLKQRSVFLGSHRSVESADPQFTMRRKMEQLREELALMEQLRHSIESRLKLILPEDLGPFLMDGVVLCHLANHLHPCSVAGIHVPSPAAPKLGMAKCRRNVENFLEACRKQGVPESSLCSPYDIIQCRLQPVCTTVQVLVSLETTPLDRKRKEAFNPSSCRWAPGAPSTVTVATQTPFPVWQVWDLVSSSLLHILCLVLLFLAYSWIELT</sequence>